<gene>
    <name evidence="10" type="ORF">B5D82_15640</name>
</gene>
<comment type="function">
    <text evidence="8">Catalyzes the conversion of 2 pyruvate molecules into acetolactate in the first common step of the biosynthetic pathway of the branched-amino acids such as leucine, isoleucine, and valine.</text>
</comment>
<dbReference type="PANTHER" id="PTHR30239:SF0">
    <property type="entry name" value="ACETOLACTATE SYNTHASE SMALL SUBUNIT 1, CHLOROPLASTIC"/>
    <property type="match status" value="1"/>
</dbReference>
<dbReference type="GO" id="GO:0009099">
    <property type="term" value="P:L-valine biosynthetic process"/>
    <property type="evidence" value="ECO:0007669"/>
    <property type="project" value="UniProtKB-UniRule"/>
</dbReference>
<dbReference type="InterPro" id="IPR019455">
    <property type="entry name" value="Acetolactate_synth_ssu_C"/>
</dbReference>
<dbReference type="InterPro" id="IPR045865">
    <property type="entry name" value="ACT-like_dom_sf"/>
</dbReference>
<proteinExistence type="inferred from homology"/>
<dbReference type="GO" id="GO:0003984">
    <property type="term" value="F:acetolactate synthase activity"/>
    <property type="evidence" value="ECO:0007669"/>
    <property type="project" value="UniProtKB-UniRule"/>
</dbReference>
<dbReference type="Pfam" id="PF10369">
    <property type="entry name" value="ALS_ss_C"/>
    <property type="match status" value="1"/>
</dbReference>
<keyword evidence="6 8" id="KW-0100">Branched-chain amino acid biosynthesis</keyword>
<dbReference type="SUPFAM" id="SSF55021">
    <property type="entry name" value="ACT-like"/>
    <property type="match status" value="2"/>
</dbReference>
<reference evidence="10 11" key="1">
    <citation type="submission" date="2017-08" db="EMBL/GenBank/DDBJ databases">
        <title>Complete genome of Colwellia sp. NB097-1, a psychrophile bacterium ioslated from Bering Sea.</title>
        <authorList>
            <person name="Chen X."/>
        </authorList>
    </citation>
    <scope>NUCLEOTIDE SEQUENCE [LARGE SCALE GENOMIC DNA]</scope>
    <source>
        <strain evidence="10 11">NB097-1</strain>
    </source>
</reference>
<dbReference type="NCBIfam" id="TIGR00119">
    <property type="entry name" value="acolac_sm"/>
    <property type="match status" value="1"/>
</dbReference>
<dbReference type="GO" id="GO:0005829">
    <property type="term" value="C:cytosol"/>
    <property type="evidence" value="ECO:0007669"/>
    <property type="project" value="TreeGrafter"/>
</dbReference>
<dbReference type="GO" id="GO:1990610">
    <property type="term" value="F:acetolactate synthase regulator activity"/>
    <property type="evidence" value="ECO:0007669"/>
    <property type="project" value="UniProtKB-UniRule"/>
</dbReference>
<dbReference type="AlphaFoldDB" id="A0A222GB11"/>
<dbReference type="PANTHER" id="PTHR30239">
    <property type="entry name" value="ACETOLACTATE SYNTHASE SMALL SUBUNIT"/>
    <property type="match status" value="1"/>
</dbReference>
<dbReference type="InterPro" id="IPR039557">
    <property type="entry name" value="AHAS_ACT"/>
</dbReference>
<dbReference type="CDD" id="cd04878">
    <property type="entry name" value="ACT_AHAS"/>
    <property type="match status" value="1"/>
</dbReference>
<comment type="subunit">
    <text evidence="4 8">Dimer of large and small chains.</text>
</comment>
<dbReference type="InterPro" id="IPR002912">
    <property type="entry name" value="ACT_dom"/>
</dbReference>
<evidence type="ECO:0000256" key="4">
    <source>
        <dbReference type="ARBA" id="ARBA00011744"/>
    </source>
</evidence>
<dbReference type="RefSeq" id="WP_081152822.1">
    <property type="nucleotide sequence ID" value="NZ_CP020465.1"/>
</dbReference>
<name>A0A222GB11_9GAMM</name>
<dbReference type="GO" id="GO:0009097">
    <property type="term" value="P:isoleucine biosynthetic process"/>
    <property type="evidence" value="ECO:0007669"/>
    <property type="project" value="UniProtKB-UniRule"/>
</dbReference>
<dbReference type="FunFam" id="3.30.70.1150:FF:000001">
    <property type="entry name" value="Acetolactate synthase small subunit"/>
    <property type="match status" value="1"/>
</dbReference>
<dbReference type="InterPro" id="IPR027271">
    <property type="entry name" value="Acetolactate_synth/TF_NikR_C"/>
</dbReference>
<dbReference type="UniPathway" id="UPA00047">
    <property type="reaction ID" value="UER00055"/>
</dbReference>
<evidence type="ECO:0000256" key="6">
    <source>
        <dbReference type="ARBA" id="ARBA00023304"/>
    </source>
</evidence>
<dbReference type="EMBL" id="CP020465">
    <property type="protein sequence ID" value="ASP49069.1"/>
    <property type="molecule type" value="Genomic_DNA"/>
</dbReference>
<feature type="domain" description="ACT" evidence="9">
    <location>
        <begin position="4"/>
        <end position="78"/>
    </location>
</feature>
<dbReference type="EC" id="2.2.1.6" evidence="8"/>
<evidence type="ECO:0000256" key="7">
    <source>
        <dbReference type="ARBA" id="ARBA00048670"/>
    </source>
</evidence>
<dbReference type="UniPathway" id="UPA00049">
    <property type="reaction ID" value="UER00059"/>
</dbReference>
<protein>
    <recommendedName>
        <fullName evidence="8">Acetolactate synthase small subunit</fullName>
        <shortName evidence="8">AHAS</shortName>
        <shortName evidence="8">ALS</shortName>
        <ecNumber evidence="8">2.2.1.6</ecNumber>
    </recommendedName>
    <alternativeName>
        <fullName evidence="8">Acetohydroxy-acid synthase small subunit</fullName>
    </alternativeName>
</protein>
<keyword evidence="11" id="KW-1185">Reference proteome</keyword>
<keyword evidence="8" id="KW-0808">Transferase</keyword>
<comment type="pathway">
    <text evidence="2 8">Amino-acid biosynthesis; L-valine biosynthesis; L-valine from pyruvate: step 1/4.</text>
</comment>
<comment type="catalytic activity">
    <reaction evidence="7 8">
        <text>2 pyruvate + H(+) = (2S)-2-acetolactate + CO2</text>
        <dbReference type="Rhea" id="RHEA:25249"/>
        <dbReference type="ChEBI" id="CHEBI:15361"/>
        <dbReference type="ChEBI" id="CHEBI:15378"/>
        <dbReference type="ChEBI" id="CHEBI:16526"/>
        <dbReference type="ChEBI" id="CHEBI:58476"/>
        <dbReference type="EC" id="2.2.1.6"/>
    </reaction>
</comment>
<evidence type="ECO:0000313" key="10">
    <source>
        <dbReference type="EMBL" id="ASP49069.1"/>
    </source>
</evidence>
<evidence type="ECO:0000256" key="5">
    <source>
        <dbReference type="ARBA" id="ARBA00022605"/>
    </source>
</evidence>
<dbReference type="OrthoDB" id="9787365at2"/>
<comment type="pathway">
    <text evidence="1 8">Amino-acid biosynthesis; L-isoleucine biosynthesis; L-isoleucine from 2-oxobutanoate: step 1/4.</text>
</comment>
<evidence type="ECO:0000256" key="2">
    <source>
        <dbReference type="ARBA" id="ARBA00005025"/>
    </source>
</evidence>
<dbReference type="PROSITE" id="PS51671">
    <property type="entry name" value="ACT"/>
    <property type="match status" value="1"/>
</dbReference>
<evidence type="ECO:0000259" key="9">
    <source>
        <dbReference type="PROSITE" id="PS51671"/>
    </source>
</evidence>
<dbReference type="Pfam" id="PF22629">
    <property type="entry name" value="ACT_AHAS_ss"/>
    <property type="match status" value="1"/>
</dbReference>
<evidence type="ECO:0000313" key="11">
    <source>
        <dbReference type="Proteomes" id="UP000202259"/>
    </source>
</evidence>
<sequence length="167" mass="18494">MRRILAILLENEAGSLSRIVGLFSQRAFNIESLTVAPTEDDSLSRITIVTKGNDKILEQIVKQVNKLIDVIKITDLTERSHVERELLLIKVLAMNAKSRSEVMRITDIFRGSVIDIGKQVYTIQLTGNAEKVNAFISTLANETEIIESVRSGCVGIARGEKALSVKQ</sequence>
<evidence type="ECO:0000256" key="1">
    <source>
        <dbReference type="ARBA" id="ARBA00004974"/>
    </source>
</evidence>
<organism evidence="10 11">
    <name type="scientific">Cognaticolwellia beringensis</name>
    <dbReference type="NCBI Taxonomy" id="1967665"/>
    <lineage>
        <taxon>Bacteria</taxon>
        <taxon>Pseudomonadati</taxon>
        <taxon>Pseudomonadota</taxon>
        <taxon>Gammaproteobacteria</taxon>
        <taxon>Alteromonadales</taxon>
        <taxon>Colwelliaceae</taxon>
        <taxon>Cognaticolwellia</taxon>
    </lineage>
</organism>
<keyword evidence="5 8" id="KW-0028">Amino-acid biosynthesis</keyword>
<dbReference type="InterPro" id="IPR004789">
    <property type="entry name" value="Acetalactate_synth_ssu"/>
</dbReference>
<dbReference type="InterPro" id="IPR054480">
    <property type="entry name" value="AHAS_small-like_ACT"/>
</dbReference>
<dbReference type="NCBIfam" id="NF008864">
    <property type="entry name" value="PRK11895.1"/>
    <property type="match status" value="1"/>
</dbReference>
<dbReference type="Proteomes" id="UP000202259">
    <property type="component" value="Chromosome"/>
</dbReference>
<evidence type="ECO:0000256" key="8">
    <source>
        <dbReference type="RuleBase" id="RU368092"/>
    </source>
</evidence>
<dbReference type="Gene3D" id="3.30.70.260">
    <property type="match status" value="1"/>
</dbReference>
<evidence type="ECO:0000256" key="3">
    <source>
        <dbReference type="ARBA" id="ARBA00006341"/>
    </source>
</evidence>
<accession>A0A222GB11</accession>
<dbReference type="Gene3D" id="3.30.70.1150">
    <property type="entry name" value="ACT-like. Chain A, domain 2"/>
    <property type="match status" value="1"/>
</dbReference>
<dbReference type="KEGG" id="cber:B5D82_15640"/>
<dbReference type="FunFam" id="3.30.70.260:FF:000001">
    <property type="entry name" value="Acetolactate synthase, small subunit"/>
    <property type="match status" value="1"/>
</dbReference>
<comment type="similarity">
    <text evidence="3 8">Belongs to the acetolactate synthase small subunit family.</text>
</comment>